<accession>A0ABT4SKT7</accession>
<organism evidence="3 4">
    <name type="scientific">Nonomuraea corallina</name>
    <dbReference type="NCBI Taxonomy" id="2989783"/>
    <lineage>
        <taxon>Bacteria</taxon>
        <taxon>Bacillati</taxon>
        <taxon>Actinomycetota</taxon>
        <taxon>Actinomycetes</taxon>
        <taxon>Streptosporangiales</taxon>
        <taxon>Streptosporangiaceae</taxon>
        <taxon>Nonomuraea</taxon>
    </lineage>
</organism>
<feature type="transmembrane region" description="Helical" evidence="2">
    <location>
        <begin position="7"/>
        <end position="29"/>
    </location>
</feature>
<evidence type="ECO:0000256" key="2">
    <source>
        <dbReference type="SAM" id="Phobius"/>
    </source>
</evidence>
<comment type="caution">
    <text evidence="3">The sequence shown here is derived from an EMBL/GenBank/DDBJ whole genome shotgun (WGS) entry which is preliminary data.</text>
</comment>
<feature type="region of interest" description="Disordered" evidence="1">
    <location>
        <begin position="169"/>
        <end position="219"/>
    </location>
</feature>
<feature type="transmembrane region" description="Helical" evidence="2">
    <location>
        <begin position="80"/>
        <end position="100"/>
    </location>
</feature>
<evidence type="ECO:0000313" key="3">
    <source>
        <dbReference type="EMBL" id="MDA0637807.1"/>
    </source>
</evidence>
<evidence type="ECO:0000313" key="4">
    <source>
        <dbReference type="Proteomes" id="UP001144036"/>
    </source>
</evidence>
<dbReference type="Proteomes" id="UP001144036">
    <property type="component" value="Unassembled WGS sequence"/>
</dbReference>
<dbReference type="EMBL" id="JAPNNL010000180">
    <property type="protein sequence ID" value="MDA0637807.1"/>
    <property type="molecule type" value="Genomic_DNA"/>
</dbReference>
<evidence type="ECO:0000256" key="1">
    <source>
        <dbReference type="SAM" id="MobiDB-lite"/>
    </source>
</evidence>
<reference evidence="3" key="1">
    <citation type="submission" date="2022-11" db="EMBL/GenBank/DDBJ databases">
        <title>Nonomuraea corallina sp. nov., a new species of the genus Nonomuraea isolated from sea side sediment in Thai sea.</title>
        <authorList>
            <person name="Ngamcharungchit C."/>
            <person name="Matsumoto A."/>
            <person name="Suriyachadkun C."/>
            <person name="Panbangred W."/>
            <person name="Inahashi Y."/>
            <person name="Intra B."/>
        </authorList>
    </citation>
    <scope>NUCLEOTIDE SEQUENCE</scope>
    <source>
        <strain evidence="3">MCN248</strain>
    </source>
</reference>
<protein>
    <submittedName>
        <fullName evidence="3">Uncharacterized protein</fullName>
    </submittedName>
</protein>
<name>A0ABT4SKT7_9ACTN</name>
<dbReference type="RefSeq" id="WP_270158713.1">
    <property type="nucleotide sequence ID" value="NZ_JAPNNL010000180.1"/>
</dbReference>
<keyword evidence="2" id="KW-0812">Transmembrane</keyword>
<feature type="transmembrane region" description="Helical" evidence="2">
    <location>
        <begin position="140"/>
        <end position="159"/>
    </location>
</feature>
<sequence>MSKQRSGLLSGLVVGLMAVLICASGLGAAVHFVDRLPSSWRTFGDGVPLLAALAFVVGVLVGGAVRLVRPRSVLLSLFTALYAAAAVPAAMIGATAYVLATAGAQRFGSDAPVPGLTPQGLLDALPFAARTVWAAVSASWHLPAVMAAAALPAFALVLARALRLRRTGRHAAVEQPRREEETAPEPEPEYRAPFEPLQPPKQDPTSTGSFFLPPDRGQA</sequence>
<proteinExistence type="predicted"/>
<gene>
    <name evidence="3" type="ORF">OUY22_30730</name>
</gene>
<keyword evidence="2" id="KW-0472">Membrane</keyword>
<feature type="compositionally biased region" description="Basic and acidic residues" evidence="1">
    <location>
        <begin position="171"/>
        <end position="181"/>
    </location>
</feature>
<feature type="transmembrane region" description="Helical" evidence="2">
    <location>
        <begin position="49"/>
        <end position="68"/>
    </location>
</feature>
<keyword evidence="2" id="KW-1133">Transmembrane helix</keyword>
<keyword evidence="4" id="KW-1185">Reference proteome</keyword>